<sequence length="910" mass="104792">MSEDPDFKILRQHIRDEYNEFFTIKDADGKELHPVFNTLPTKKELPEYYAVIKTPISFNTLKKRVPHYTDAQYFINDIFQIPWNAKTYNTKDSVFYVDANILQKHLMEVCFPRLKKIYPHLEIPYLGPLPDEKPLPDKEITPIIPIGKRATTFKQAVINLKKAEEEAAVKEVNEEENLEYEKENGSDADTGNNNPEGSSNFKSERDDDYIDTSRRRSSRRVTRNKSSIYSEPGSPTPPLNHHEIKTERKKYVKRGRPPIIDFPYIQRMKNVLKLLRKENDVTGRPLVAYFERNSQLDSSNAILSKTIWLDDIRTKVLTRTYKNFKEFQDDFSIMISTYKSLFKDESERIKTAMRLETKFDKWCKHELAKPDRSFLPEGETRVPIGEVDVKGINYKVGDWVLIRNPAEGVKPTVGEIFKIWKTEDGKTWINCCWYFRPEQTVHRVDRLFYKNEVMKTGQYRDHLADELVGKGYVIHFTRFQRGDIAKKIDGPLFVCEFRYNENDKVFNKIRTWKACLPEEIRNIDDSTIPVNGRKFFKYPSPLKDKLPPNATINDPIPQPTEGAPNAPPLIGAVYLRPKLEKDDLGEYSTSSECPRYIIRPGDPHEQGKIDFATGTIIVSGYPSASSYGKTTSSSTRLPTLRQQSASPSFKSPIPSFNQINSRGNSMSPITAQNNALNINSDHTSTLSNLPLTGLTNRAGALTADVLKQHQLQKQFQQQQLKKRKLSSNYNKITDILNNVSSKGSKSALSQIVVDKPGTFILPISITKNSELLQRENFGAQLRRLPKTSEPLARRPRGEVLWFRGPSVIIQERLINSNDDCYDIPLNRWFHKKRKFEYEEFEEEVESETEQNSKPIGCTRHNQNIKKDAQALENDELEDTENESRSLSGTFPLGLRPSAKFISYKLSSFNN</sequence>
<dbReference type="Proteomes" id="UP000002866">
    <property type="component" value="Chromosome 4"/>
</dbReference>
<dbReference type="Pfam" id="PF00439">
    <property type="entry name" value="Bromodomain"/>
    <property type="match status" value="1"/>
</dbReference>
<dbReference type="GO" id="GO:0006303">
    <property type="term" value="P:double-strand break repair via nonhomologous end joining"/>
    <property type="evidence" value="ECO:0007669"/>
    <property type="project" value="EnsemblFungi"/>
</dbReference>
<feature type="region of interest" description="Disordered" evidence="11">
    <location>
        <begin position="624"/>
        <end position="654"/>
    </location>
</feature>
<dbReference type="HOGENOM" id="CLU_007728_2_0_1"/>
<evidence type="ECO:0000313" key="15">
    <source>
        <dbReference type="Proteomes" id="UP000002866"/>
    </source>
</evidence>
<dbReference type="AlphaFoldDB" id="I2H2V9"/>
<dbReference type="GO" id="GO:0007059">
    <property type="term" value="P:chromosome segregation"/>
    <property type="evidence" value="ECO:0007669"/>
    <property type="project" value="EnsemblFungi"/>
</dbReference>
<dbReference type="OrthoDB" id="1742084at2759"/>
<keyword evidence="8" id="KW-0539">Nucleus</keyword>
<dbReference type="OMA" id="RLPHYTS"/>
<keyword evidence="4" id="KW-0156">Chromatin regulator</keyword>
<evidence type="ECO:0008006" key="16">
    <source>
        <dbReference type="Google" id="ProtNLM"/>
    </source>
</evidence>
<dbReference type="Pfam" id="PF01426">
    <property type="entry name" value="BAH"/>
    <property type="match status" value="1"/>
</dbReference>
<keyword evidence="7" id="KW-0804">Transcription</keyword>
<evidence type="ECO:0000256" key="4">
    <source>
        <dbReference type="ARBA" id="ARBA00022853"/>
    </source>
</evidence>
<dbReference type="SMART" id="SM00297">
    <property type="entry name" value="BROMO"/>
    <property type="match status" value="2"/>
</dbReference>
<dbReference type="PROSITE" id="PS50014">
    <property type="entry name" value="BROMODOMAIN_2"/>
    <property type="match status" value="1"/>
</dbReference>
<keyword evidence="6 10" id="KW-0103">Bromodomain</keyword>
<feature type="compositionally biased region" description="Polar residues" evidence="11">
    <location>
        <begin position="636"/>
        <end position="654"/>
    </location>
</feature>
<dbReference type="InterPro" id="IPR001487">
    <property type="entry name" value="Bromodomain"/>
</dbReference>
<dbReference type="KEGG" id="tbl:TBLA_0D02040"/>
<evidence type="ECO:0000256" key="11">
    <source>
        <dbReference type="SAM" id="MobiDB-lite"/>
    </source>
</evidence>
<dbReference type="Gene3D" id="2.30.30.490">
    <property type="match status" value="1"/>
</dbReference>
<dbReference type="PANTHER" id="PTHR16062">
    <property type="entry name" value="SWI/SNF-RELATED"/>
    <property type="match status" value="1"/>
</dbReference>
<dbReference type="GO" id="GO:0006276">
    <property type="term" value="P:plasmid maintenance"/>
    <property type="evidence" value="ECO:0007669"/>
    <property type="project" value="EnsemblFungi"/>
</dbReference>
<dbReference type="CDD" id="cd04717">
    <property type="entry name" value="BAH_polybromo"/>
    <property type="match status" value="1"/>
</dbReference>
<name>I2H2V9_HENB6</name>
<dbReference type="GO" id="GO:0000724">
    <property type="term" value="P:double-strand break repair via homologous recombination"/>
    <property type="evidence" value="ECO:0007669"/>
    <property type="project" value="EnsemblFungi"/>
</dbReference>
<evidence type="ECO:0000256" key="7">
    <source>
        <dbReference type="ARBA" id="ARBA00023163"/>
    </source>
</evidence>
<dbReference type="eggNOG" id="KOG1827">
    <property type="taxonomic scope" value="Eukaryota"/>
</dbReference>
<dbReference type="PROSITE" id="PS51038">
    <property type="entry name" value="BAH"/>
    <property type="match status" value="1"/>
</dbReference>
<dbReference type="Gene3D" id="1.20.920.10">
    <property type="entry name" value="Bromodomain-like"/>
    <property type="match status" value="2"/>
</dbReference>
<protein>
    <recommendedName>
        <fullName evidence="16">BAH domain-containing protein</fullName>
    </recommendedName>
</protein>
<gene>
    <name evidence="14" type="primary">TBLA0D02040</name>
    <name evidence="14" type="ORF">TBLA_0D02040</name>
</gene>
<evidence type="ECO:0000256" key="6">
    <source>
        <dbReference type="ARBA" id="ARBA00023117"/>
    </source>
</evidence>
<evidence type="ECO:0000256" key="9">
    <source>
        <dbReference type="ARBA" id="ARBA00061403"/>
    </source>
</evidence>
<dbReference type="SUPFAM" id="SSF47370">
    <property type="entry name" value="Bromodomain"/>
    <property type="match status" value="2"/>
</dbReference>
<dbReference type="GeneID" id="14495747"/>
<evidence type="ECO:0000259" key="13">
    <source>
        <dbReference type="PROSITE" id="PS51038"/>
    </source>
</evidence>
<dbReference type="GO" id="GO:0042173">
    <property type="term" value="P:regulation of sporulation resulting in formation of a cellular spore"/>
    <property type="evidence" value="ECO:0007669"/>
    <property type="project" value="EnsemblFungi"/>
</dbReference>
<organism evidence="14 15">
    <name type="scientific">Henningerozyma blattae (strain ATCC 34711 / CBS 6284 / DSM 70876 / NBRC 10599 / NRRL Y-10934 / UCD 77-7)</name>
    <name type="common">Yeast</name>
    <name type="synonym">Tetrapisispora blattae</name>
    <dbReference type="NCBI Taxonomy" id="1071380"/>
    <lineage>
        <taxon>Eukaryota</taxon>
        <taxon>Fungi</taxon>
        <taxon>Dikarya</taxon>
        <taxon>Ascomycota</taxon>
        <taxon>Saccharomycotina</taxon>
        <taxon>Saccharomycetes</taxon>
        <taxon>Saccharomycetales</taxon>
        <taxon>Saccharomycetaceae</taxon>
        <taxon>Henningerozyma</taxon>
    </lineage>
</organism>
<dbReference type="SMART" id="SM00439">
    <property type="entry name" value="BAH"/>
    <property type="match status" value="1"/>
</dbReference>
<comment type="similarity">
    <text evidence="9">Belongs to the RSC1 family.</text>
</comment>
<feature type="region of interest" description="Disordered" evidence="11">
    <location>
        <begin position="844"/>
        <end position="894"/>
    </location>
</feature>
<dbReference type="PROSITE" id="PS00633">
    <property type="entry name" value="BROMODOMAIN_1"/>
    <property type="match status" value="1"/>
</dbReference>
<evidence type="ECO:0000256" key="2">
    <source>
        <dbReference type="ARBA" id="ARBA00022553"/>
    </source>
</evidence>
<dbReference type="GO" id="GO:0003682">
    <property type="term" value="F:chromatin binding"/>
    <property type="evidence" value="ECO:0007669"/>
    <property type="project" value="EnsemblFungi"/>
</dbReference>
<comment type="subcellular location">
    <subcellularLocation>
        <location evidence="1">Nucleus</location>
    </subcellularLocation>
</comment>
<dbReference type="STRING" id="1071380.I2H2V9"/>
<reference evidence="14 15" key="1">
    <citation type="journal article" date="2011" name="Proc. Natl. Acad. Sci. U.S.A.">
        <title>Evolutionary erosion of yeast sex chromosomes by mating-type switching accidents.</title>
        <authorList>
            <person name="Gordon J.L."/>
            <person name="Armisen D."/>
            <person name="Proux-Wera E."/>
            <person name="Oheigeartaigh S.S."/>
            <person name="Byrne K.P."/>
            <person name="Wolfe K.H."/>
        </authorList>
    </citation>
    <scope>NUCLEOTIDE SEQUENCE [LARGE SCALE GENOMIC DNA]</scope>
    <source>
        <strain evidence="15">ATCC 34711 / CBS 6284 / DSM 70876 / NBRC 10599 / NRRL Y-10934 / UCD 77-7</strain>
    </source>
</reference>
<feature type="domain" description="Bromo" evidence="12">
    <location>
        <begin position="28"/>
        <end position="96"/>
    </location>
</feature>
<dbReference type="GO" id="GO:0007062">
    <property type="term" value="P:sister chromatid cohesion"/>
    <property type="evidence" value="ECO:0007669"/>
    <property type="project" value="EnsemblFungi"/>
</dbReference>
<dbReference type="RefSeq" id="XP_004180230.1">
    <property type="nucleotide sequence ID" value="XM_004180182.1"/>
</dbReference>
<evidence type="ECO:0000256" key="1">
    <source>
        <dbReference type="ARBA" id="ARBA00004123"/>
    </source>
</evidence>
<feature type="domain" description="BAH" evidence="13">
    <location>
        <begin position="392"/>
        <end position="510"/>
    </location>
</feature>
<evidence type="ECO:0000259" key="12">
    <source>
        <dbReference type="PROSITE" id="PS50014"/>
    </source>
</evidence>
<dbReference type="InterPro" id="IPR001025">
    <property type="entry name" value="BAH_dom"/>
</dbReference>
<evidence type="ECO:0000256" key="8">
    <source>
        <dbReference type="ARBA" id="ARBA00023242"/>
    </source>
</evidence>
<feature type="compositionally biased region" description="Polar residues" evidence="11">
    <location>
        <begin position="187"/>
        <end position="201"/>
    </location>
</feature>
<evidence type="ECO:0000256" key="5">
    <source>
        <dbReference type="ARBA" id="ARBA00023015"/>
    </source>
</evidence>
<dbReference type="InterPro" id="IPR043151">
    <property type="entry name" value="BAH_sf"/>
</dbReference>
<feature type="compositionally biased region" description="Low complexity" evidence="11">
    <location>
        <begin position="624"/>
        <end position="635"/>
    </location>
</feature>
<feature type="region of interest" description="Disordered" evidence="11">
    <location>
        <begin position="166"/>
        <end position="249"/>
    </location>
</feature>
<dbReference type="PANTHER" id="PTHR16062:SF21">
    <property type="entry name" value="CHROMATIN STRUCTURE-REMODELING COMPLEX SUBUNIT RSC1-RELATED"/>
    <property type="match status" value="1"/>
</dbReference>
<dbReference type="InterPro" id="IPR018359">
    <property type="entry name" value="Bromodomain_CS"/>
</dbReference>
<dbReference type="GO" id="GO:0006368">
    <property type="term" value="P:transcription elongation by RNA polymerase II"/>
    <property type="evidence" value="ECO:0007669"/>
    <property type="project" value="EnsemblFungi"/>
</dbReference>
<dbReference type="FunCoup" id="I2H2V9">
    <property type="interactions" value="399"/>
</dbReference>
<dbReference type="EMBL" id="HE806319">
    <property type="protein sequence ID" value="CCH60711.1"/>
    <property type="molecule type" value="Genomic_DNA"/>
</dbReference>
<dbReference type="InterPro" id="IPR037382">
    <property type="entry name" value="Rsc/polybromo"/>
</dbReference>
<dbReference type="InterPro" id="IPR036427">
    <property type="entry name" value="Bromodomain-like_sf"/>
</dbReference>
<dbReference type="FunFam" id="2.30.30.490:FF:000016">
    <property type="entry name" value="RSC complex member"/>
    <property type="match status" value="1"/>
</dbReference>
<dbReference type="InParanoid" id="I2H2V9"/>
<keyword evidence="2" id="KW-0597">Phosphoprotein</keyword>
<dbReference type="GO" id="GO:0016586">
    <property type="term" value="C:RSC-type complex"/>
    <property type="evidence" value="ECO:0007669"/>
    <property type="project" value="EnsemblFungi"/>
</dbReference>
<accession>I2H2V9</accession>
<keyword evidence="3" id="KW-0677">Repeat</keyword>
<evidence type="ECO:0000256" key="3">
    <source>
        <dbReference type="ARBA" id="ARBA00022737"/>
    </source>
</evidence>
<evidence type="ECO:0000313" key="14">
    <source>
        <dbReference type="EMBL" id="CCH60711.1"/>
    </source>
</evidence>
<proteinExistence type="inferred from homology"/>
<keyword evidence="15" id="KW-1185">Reference proteome</keyword>
<dbReference type="GO" id="GO:0070914">
    <property type="term" value="P:UV-damage excision repair"/>
    <property type="evidence" value="ECO:0007669"/>
    <property type="project" value="EnsemblFungi"/>
</dbReference>
<evidence type="ECO:0000256" key="10">
    <source>
        <dbReference type="PROSITE-ProRule" id="PRU00035"/>
    </source>
</evidence>
<keyword evidence="5" id="KW-0805">Transcription regulation</keyword>
<dbReference type="GO" id="GO:0006337">
    <property type="term" value="P:nucleosome disassembly"/>
    <property type="evidence" value="ECO:0007669"/>
    <property type="project" value="EnsemblFungi"/>
</dbReference>